<keyword evidence="5" id="KW-0012">Acyltransferase</keyword>
<dbReference type="InterPro" id="IPR052351">
    <property type="entry name" value="Ornithine_N-alpha-AT"/>
</dbReference>
<sequence length="274" mass="30308">MASLLTEPRSTVALPLYFPPSTGENPQFYPEPQKILAEFGPYQARLAQSEEDRLAAYRLRFLVFNLEMHEGLESAFTTGLDTDAYDPVCDQLIVEEKATGIVVGTYRLQTGPNAARHLGYYSEQEFCFAPYEHLRDSVIELGRACILKEHRSAEVLNLLWRGIMRYALARGGRYLVGCCSVTTQDANEGAGVFLGLRNYMVEDSLITSPTPAYALPAPEGEAVAVPPPKLLRAYLAIGAKICGAPAIDRAFGTIDLLTMIDLETLNPRIARRFL</sequence>
<dbReference type="PANTHER" id="PTHR37323">
    <property type="entry name" value="GCN5-RELATED N-ACETYLTRANSFERASE"/>
    <property type="match status" value="1"/>
</dbReference>
<evidence type="ECO:0000256" key="5">
    <source>
        <dbReference type="ARBA" id="ARBA00023315"/>
    </source>
</evidence>
<dbReference type="HOGENOM" id="CLU_058962_0_0_0"/>
<dbReference type="Proteomes" id="UP000006844">
    <property type="component" value="Chromosome"/>
</dbReference>
<gene>
    <name evidence="6" type="ordered locus">AciPR4_0651</name>
</gene>
<evidence type="ECO:0000256" key="2">
    <source>
        <dbReference type="ARBA" id="ARBA00022516"/>
    </source>
</evidence>
<keyword evidence="4" id="KW-0443">Lipid metabolism</keyword>
<dbReference type="STRING" id="401053.AciPR4_0651"/>
<comment type="pathway">
    <text evidence="1">Lipid metabolism.</text>
</comment>
<protein>
    <recommendedName>
        <fullName evidence="8">Hemolysin</fullName>
    </recommendedName>
</protein>
<dbReference type="GO" id="GO:0006629">
    <property type="term" value="P:lipid metabolic process"/>
    <property type="evidence" value="ECO:0007669"/>
    <property type="project" value="UniProtKB-KW"/>
</dbReference>
<dbReference type="SUPFAM" id="SSF55729">
    <property type="entry name" value="Acyl-CoA N-acyltransferases (Nat)"/>
    <property type="match status" value="1"/>
</dbReference>
<dbReference type="RefSeq" id="WP_013567218.1">
    <property type="nucleotide sequence ID" value="NC_014963.1"/>
</dbReference>
<keyword evidence="3" id="KW-0808">Transferase</keyword>
<name>E8V4T1_TERSS</name>
<evidence type="ECO:0000256" key="4">
    <source>
        <dbReference type="ARBA" id="ARBA00023098"/>
    </source>
</evidence>
<dbReference type="GO" id="GO:0016746">
    <property type="term" value="F:acyltransferase activity"/>
    <property type="evidence" value="ECO:0007669"/>
    <property type="project" value="UniProtKB-KW"/>
</dbReference>
<dbReference type="KEGG" id="tsa:AciPR4_0651"/>
<evidence type="ECO:0000313" key="6">
    <source>
        <dbReference type="EMBL" id="ADV81485.1"/>
    </source>
</evidence>
<dbReference type="EMBL" id="CP002467">
    <property type="protein sequence ID" value="ADV81485.1"/>
    <property type="molecule type" value="Genomic_DNA"/>
</dbReference>
<evidence type="ECO:0008006" key="8">
    <source>
        <dbReference type="Google" id="ProtNLM"/>
    </source>
</evidence>
<proteinExistence type="predicted"/>
<organism evidence="6 7">
    <name type="scientific">Terriglobus saanensis (strain ATCC BAA-1853 / DSM 23119 / SP1PR4)</name>
    <dbReference type="NCBI Taxonomy" id="401053"/>
    <lineage>
        <taxon>Bacteria</taxon>
        <taxon>Pseudomonadati</taxon>
        <taxon>Acidobacteriota</taxon>
        <taxon>Terriglobia</taxon>
        <taxon>Terriglobales</taxon>
        <taxon>Acidobacteriaceae</taxon>
        <taxon>Terriglobus</taxon>
    </lineage>
</organism>
<evidence type="ECO:0000256" key="1">
    <source>
        <dbReference type="ARBA" id="ARBA00005189"/>
    </source>
</evidence>
<dbReference type="Pfam" id="PF13444">
    <property type="entry name" value="Acetyltransf_5"/>
    <property type="match status" value="1"/>
</dbReference>
<dbReference type="InterPro" id="IPR016181">
    <property type="entry name" value="Acyl_CoA_acyltransferase"/>
</dbReference>
<evidence type="ECO:0000256" key="3">
    <source>
        <dbReference type="ARBA" id="ARBA00022679"/>
    </source>
</evidence>
<evidence type="ECO:0000313" key="7">
    <source>
        <dbReference type="Proteomes" id="UP000006844"/>
    </source>
</evidence>
<dbReference type="AlphaFoldDB" id="E8V4T1"/>
<dbReference type="PANTHER" id="PTHR37323:SF1">
    <property type="entry name" value="L-ORNITHINE N(ALPHA)-ACYLTRANSFERASE"/>
    <property type="match status" value="1"/>
</dbReference>
<dbReference type="eggNOG" id="COG3176">
    <property type="taxonomic scope" value="Bacteria"/>
</dbReference>
<dbReference type="Gene3D" id="3.40.630.30">
    <property type="match status" value="1"/>
</dbReference>
<keyword evidence="2" id="KW-0444">Lipid biosynthesis</keyword>
<dbReference type="OrthoDB" id="1113830at2"/>
<reference evidence="6 7" key="1">
    <citation type="journal article" date="2012" name="Stand. Genomic Sci.">
        <title>Complete genome sequence of Terriglobus saanensis type strain SP1PR4(T), an Acidobacteria from tundra soil.</title>
        <authorList>
            <person name="Rawat S.R."/>
            <person name="Mannisto M.K."/>
            <person name="Starovoytov V."/>
            <person name="Goodwin L."/>
            <person name="Nolan M."/>
            <person name="Hauser L."/>
            <person name="Land M."/>
            <person name="Davenport K.W."/>
            <person name="Woyke T."/>
            <person name="Haggblom M.M."/>
        </authorList>
    </citation>
    <scope>NUCLEOTIDE SEQUENCE</scope>
    <source>
        <strain evidence="7">ATCC BAA-1853 / DSM 23119 / SP1PR4</strain>
    </source>
</reference>
<keyword evidence="7" id="KW-1185">Reference proteome</keyword>
<accession>E8V4T1</accession>